<reference evidence="2 3" key="1">
    <citation type="journal article" date="2014" name="Nat. Commun.">
        <title>Klebsormidium flaccidum genome reveals primary factors for plant terrestrial adaptation.</title>
        <authorList>
            <person name="Hori K."/>
            <person name="Maruyama F."/>
            <person name="Fujisawa T."/>
            <person name="Togashi T."/>
            <person name="Yamamoto N."/>
            <person name="Seo M."/>
            <person name="Sato S."/>
            <person name="Yamada T."/>
            <person name="Mori H."/>
            <person name="Tajima N."/>
            <person name="Moriyama T."/>
            <person name="Ikeuchi M."/>
            <person name="Watanabe M."/>
            <person name="Wada H."/>
            <person name="Kobayashi K."/>
            <person name="Saito M."/>
            <person name="Masuda T."/>
            <person name="Sasaki-Sekimoto Y."/>
            <person name="Mashiguchi K."/>
            <person name="Awai K."/>
            <person name="Shimojima M."/>
            <person name="Masuda S."/>
            <person name="Iwai M."/>
            <person name="Nobusawa T."/>
            <person name="Narise T."/>
            <person name="Kondo S."/>
            <person name="Saito H."/>
            <person name="Sato R."/>
            <person name="Murakawa M."/>
            <person name="Ihara Y."/>
            <person name="Oshima-Yamada Y."/>
            <person name="Ohtaka K."/>
            <person name="Satoh M."/>
            <person name="Sonobe K."/>
            <person name="Ishii M."/>
            <person name="Ohtani R."/>
            <person name="Kanamori-Sato M."/>
            <person name="Honoki R."/>
            <person name="Miyazaki D."/>
            <person name="Mochizuki H."/>
            <person name="Umetsu J."/>
            <person name="Higashi K."/>
            <person name="Shibata D."/>
            <person name="Kamiya Y."/>
            <person name="Sato N."/>
            <person name="Nakamura Y."/>
            <person name="Tabata S."/>
            <person name="Ida S."/>
            <person name="Kurokawa K."/>
            <person name="Ohta H."/>
        </authorList>
    </citation>
    <scope>NUCLEOTIDE SEQUENCE [LARGE SCALE GENOMIC DNA]</scope>
    <source>
        <strain evidence="2 3">NIES-2285</strain>
    </source>
</reference>
<keyword evidence="3" id="KW-1185">Reference proteome</keyword>
<evidence type="ECO:0000256" key="1">
    <source>
        <dbReference type="SAM" id="MobiDB-lite"/>
    </source>
</evidence>
<name>A0A0U9HM17_KLENI</name>
<gene>
    <name evidence="2" type="ORF">KFL_000060580</name>
</gene>
<dbReference type="AlphaFoldDB" id="A0A0U9HM17"/>
<feature type="region of interest" description="Disordered" evidence="1">
    <location>
        <begin position="43"/>
        <end position="86"/>
    </location>
</feature>
<dbReference type="EMBL" id="DF236955">
    <property type="protein sequence ID" value="GAQ77992.1"/>
    <property type="molecule type" value="Genomic_DNA"/>
</dbReference>
<feature type="compositionally biased region" description="Polar residues" evidence="1">
    <location>
        <begin position="70"/>
        <end position="79"/>
    </location>
</feature>
<accession>A0A0U9HM17</accession>
<proteinExistence type="predicted"/>
<protein>
    <submittedName>
        <fullName evidence="2">Uncharacterized protein</fullName>
    </submittedName>
</protein>
<feature type="compositionally biased region" description="Basic and acidic residues" evidence="1">
    <location>
        <begin position="56"/>
        <end position="69"/>
    </location>
</feature>
<dbReference type="Proteomes" id="UP000054558">
    <property type="component" value="Unassembled WGS sequence"/>
</dbReference>
<evidence type="ECO:0000313" key="2">
    <source>
        <dbReference type="EMBL" id="GAQ77992.1"/>
    </source>
</evidence>
<evidence type="ECO:0000313" key="3">
    <source>
        <dbReference type="Proteomes" id="UP000054558"/>
    </source>
</evidence>
<organism evidence="2 3">
    <name type="scientific">Klebsormidium nitens</name>
    <name type="common">Green alga</name>
    <name type="synonym">Ulothrix nitens</name>
    <dbReference type="NCBI Taxonomy" id="105231"/>
    <lineage>
        <taxon>Eukaryota</taxon>
        <taxon>Viridiplantae</taxon>
        <taxon>Streptophyta</taxon>
        <taxon>Klebsormidiophyceae</taxon>
        <taxon>Klebsormidiales</taxon>
        <taxon>Klebsormidiaceae</taxon>
        <taxon>Klebsormidium</taxon>
    </lineage>
</organism>
<sequence length="110" mass="12312">MLNLRLSRQQATELELSLCLQIGVEDGLVSLRSRRQRLRERLKATQPILETSAAGKLEERENNDLHTNQHDVSSGQDPSPASEVPDNLLHDLTARMDHIFCEKKLLGAGS</sequence>